<gene>
    <name evidence="2" type="ORF">SAMN05216285_4174</name>
</gene>
<keyword evidence="3" id="KW-1185">Reference proteome</keyword>
<dbReference type="Proteomes" id="UP000183275">
    <property type="component" value="Unassembled WGS sequence"/>
</dbReference>
<accession>A0A1I0QYI6</accession>
<keyword evidence="1" id="KW-0812">Transmembrane</keyword>
<evidence type="ECO:0000313" key="3">
    <source>
        <dbReference type="Proteomes" id="UP000183275"/>
    </source>
</evidence>
<keyword evidence="1" id="KW-0472">Membrane</keyword>
<sequence length="86" mass="9465">MDAGFIFPAVATVLLTLLVVYRHGEAVESAYNTFDFLRRVVGAILIVLIAFTFLRSGSTMLFLIALGLIAFATIWFAVERPDKALV</sequence>
<feature type="transmembrane region" description="Helical" evidence="1">
    <location>
        <begin position="6"/>
        <end position="24"/>
    </location>
</feature>
<dbReference type="STRING" id="1202768.SAMN05216285_4174"/>
<feature type="transmembrane region" description="Helical" evidence="1">
    <location>
        <begin position="60"/>
        <end position="78"/>
    </location>
</feature>
<evidence type="ECO:0000313" key="2">
    <source>
        <dbReference type="EMBL" id="SEW32939.1"/>
    </source>
</evidence>
<keyword evidence="1" id="KW-1133">Transmembrane helix</keyword>
<reference evidence="3" key="1">
    <citation type="submission" date="2016-10" db="EMBL/GenBank/DDBJ databases">
        <authorList>
            <person name="Varghese N."/>
        </authorList>
    </citation>
    <scope>NUCLEOTIDE SEQUENCE [LARGE SCALE GENOMIC DNA]</scope>
    <source>
        <strain evidence="3">CGMCC 1.12284</strain>
    </source>
</reference>
<dbReference type="EMBL" id="FOIS01000007">
    <property type="protein sequence ID" value="SEW32939.1"/>
    <property type="molecule type" value="Genomic_DNA"/>
</dbReference>
<name>A0A1I0QYI6_9EURY</name>
<dbReference type="AlphaFoldDB" id="A0A1I0QYI6"/>
<organism evidence="2 3">
    <name type="scientific">Natrinema salifodinae</name>
    <dbReference type="NCBI Taxonomy" id="1202768"/>
    <lineage>
        <taxon>Archaea</taxon>
        <taxon>Methanobacteriati</taxon>
        <taxon>Methanobacteriota</taxon>
        <taxon>Stenosarchaea group</taxon>
        <taxon>Halobacteria</taxon>
        <taxon>Halobacteriales</taxon>
        <taxon>Natrialbaceae</taxon>
        <taxon>Natrinema</taxon>
    </lineage>
</organism>
<feature type="transmembrane region" description="Helical" evidence="1">
    <location>
        <begin position="36"/>
        <end position="54"/>
    </location>
</feature>
<dbReference type="RefSeq" id="WP_049991463.1">
    <property type="nucleotide sequence ID" value="NZ_FOIS01000007.1"/>
</dbReference>
<proteinExistence type="predicted"/>
<protein>
    <submittedName>
        <fullName evidence="2">Uncharacterized protein</fullName>
    </submittedName>
</protein>
<evidence type="ECO:0000256" key="1">
    <source>
        <dbReference type="SAM" id="Phobius"/>
    </source>
</evidence>